<organism evidence="2 3">
    <name type="scientific">Arabis nemorensis</name>
    <dbReference type="NCBI Taxonomy" id="586526"/>
    <lineage>
        <taxon>Eukaryota</taxon>
        <taxon>Viridiplantae</taxon>
        <taxon>Streptophyta</taxon>
        <taxon>Embryophyta</taxon>
        <taxon>Tracheophyta</taxon>
        <taxon>Spermatophyta</taxon>
        <taxon>Magnoliopsida</taxon>
        <taxon>eudicotyledons</taxon>
        <taxon>Gunneridae</taxon>
        <taxon>Pentapetalae</taxon>
        <taxon>rosids</taxon>
        <taxon>malvids</taxon>
        <taxon>Brassicales</taxon>
        <taxon>Brassicaceae</taxon>
        <taxon>Arabideae</taxon>
        <taxon>Arabis</taxon>
    </lineage>
</organism>
<dbReference type="OrthoDB" id="10321116at2759"/>
<comment type="caution">
    <text evidence="2">The sequence shown here is derived from an EMBL/GenBank/DDBJ whole genome shotgun (WGS) entry which is preliminary data.</text>
</comment>
<dbReference type="AlphaFoldDB" id="A0A565BI72"/>
<proteinExistence type="predicted"/>
<sequence length="122" mass="13788">MKRKKKYGIAWVENERVPTGSTPHPPVNPENASSSDEEYEGFLQPATLLLSGANKLTTRAERFFQGFNCKVPSREREEDGTVTYVVEFESTKLALKQYKGVPLGEGKKWMHDVTLTRSVNPK</sequence>
<dbReference type="Proteomes" id="UP000489600">
    <property type="component" value="Unassembled WGS sequence"/>
</dbReference>
<evidence type="ECO:0000313" key="2">
    <source>
        <dbReference type="EMBL" id="VVB00552.1"/>
    </source>
</evidence>
<dbReference type="EMBL" id="CABITT030000004">
    <property type="protein sequence ID" value="VVB00552.1"/>
    <property type="molecule type" value="Genomic_DNA"/>
</dbReference>
<feature type="region of interest" description="Disordered" evidence="1">
    <location>
        <begin position="1"/>
        <end position="38"/>
    </location>
</feature>
<keyword evidence="3" id="KW-1185">Reference proteome</keyword>
<accession>A0A565BI72</accession>
<evidence type="ECO:0000313" key="3">
    <source>
        <dbReference type="Proteomes" id="UP000489600"/>
    </source>
</evidence>
<name>A0A565BI72_9BRAS</name>
<evidence type="ECO:0000256" key="1">
    <source>
        <dbReference type="SAM" id="MobiDB-lite"/>
    </source>
</evidence>
<gene>
    <name evidence="2" type="ORF">ANE_LOCUS10996</name>
</gene>
<reference evidence="2" key="1">
    <citation type="submission" date="2019-07" db="EMBL/GenBank/DDBJ databases">
        <authorList>
            <person name="Dittberner H."/>
        </authorList>
    </citation>
    <scope>NUCLEOTIDE SEQUENCE [LARGE SCALE GENOMIC DNA]</scope>
</reference>
<protein>
    <submittedName>
        <fullName evidence="2">Uncharacterized protein</fullName>
    </submittedName>
</protein>